<evidence type="ECO:0000313" key="6">
    <source>
        <dbReference type="Proteomes" id="UP001484239"/>
    </source>
</evidence>
<evidence type="ECO:0000256" key="3">
    <source>
        <dbReference type="ARBA" id="ARBA00022840"/>
    </source>
</evidence>
<keyword evidence="2" id="KW-0547">Nucleotide-binding</keyword>
<gene>
    <name evidence="5" type="ORF">WI372_05250</name>
</gene>
<dbReference type="SUPFAM" id="SSF52540">
    <property type="entry name" value="P-loop containing nucleoside triphosphate hydrolases"/>
    <property type="match status" value="1"/>
</dbReference>
<feature type="domain" description="ABC transporter" evidence="4">
    <location>
        <begin position="8"/>
        <end position="239"/>
    </location>
</feature>
<accession>A0ABU9E9W3</accession>
<reference evidence="5 6" key="1">
    <citation type="submission" date="2024-02" db="EMBL/GenBank/DDBJ databases">
        <title>A novel Gemmatimonadota bacterium.</title>
        <authorList>
            <person name="Du Z.-J."/>
            <person name="Ye Y.-Q."/>
        </authorList>
    </citation>
    <scope>NUCLEOTIDE SEQUENCE [LARGE SCALE GENOMIC DNA]</scope>
    <source>
        <strain evidence="5 6">DH-20</strain>
    </source>
</reference>
<dbReference type="PANTHER" id="PTHR42781:SF4">
    <property type="entry name" value="SPERMIDINE_PUTRESCINE IMPORT ATP-BINDING PROTEIN POTA"/>
    <property type="match status" value="1"/>
</dbReference>
<dbReference type="Pfam" id="PF00005">
    <property type="entry name" value="ABC_tran"/>
    <property type="match status" value="1"/>
</dbReference>
<evidence type="ECO:0000256" key="1">
    <source>
        <dbReference type="ARBA" id="ARBA00022448"/>
    </source>
</evidence>
<dbReference type="InterPro" id="IPR050093">
    <property type="entry name" value="ABC_SmlMolc_Importer"/>
</dbReference>
<dbReference type="InterPro" id="IPR003439">
    <property type="entry name" value="ABC_transporter-like_ATP-bd"/>
</dbReference>
<keyword evidence="6" id="KW-1185">Reference proteome</keyword>
<dbReference type="PROSITE" id="PS00211">
    <property type="entry name" value="ABC_TRANSPORTER_1"/>
    <property type="match status" value="1"/>
</dbReference>
<organism evidence="5 6">
    <name type="scientific">Gaopeijia maritima</name>
    <dbReference type="NCBI Taxonomy" id="3119007"/>
    <lineage>
        <taxon>Bacteria</taxon>
        <taxon>Pseudomonadati</taxon>
        <taxon>Gemmatimonadota</taxon>
        <taxon>Longimicrobiia</taxon>
        <taxon>Gaopeijiales</taxon>
        <taxon>Gaopeijiaceae</taxon>
        <taxon>Gaopeijia</taxon>
    </lineage>
</organism>
<name>A0ABU9E9W3_9BACT</name>
<dbReference type="GO" id="GO:0005524">
    <property type="term" value="F:ATP binding"/>
    <property type="evidence" value="ECO:0007669"/>
    <property type="project" value="UniProtKB-KW"/>
</dbReference>
<sequence length="246" mass="26160">MSRASAALSAEGVVRRYGRTTALAGVDLDVAPGRCTALVGESGSGKTTLLRTFNRLVEPDEGTVTVRGRPVAEPAPEALRRSIGYVPQHGGLLPHWTVLANVALVPRLLALADAEALARAALERVGLGKDFDERWPRGLSGGERQRVALARALAADPDIVLLDEPFGALDALTRSDVQRVFADQRAERGFTALLVTHDLREAIALADDIAVMREGRILQRAAPEVLLTDPAPGYVAELLQRAGVAA</sequence>
<keyword evidence="3 5" id="KW-0067">ATP-binding</keyword>
<dbReference type="RefSeq" id="WP_405284820.1">
    <property type="nucleotide sequence ID" value="NZ_CP144380.1"/>
</dbReference>
<dbReference type="PANTHER" id="PTHR42781">
    <property type="entry name" value="SPERMIDINE/PUTRESCINE IMPORT ATP-BINDING PROTEIN POTA"/>
    <property type="match status" value="1"/>
</dbReference>
<evidence type="ECO:0000259" key="4">
    <source>
        <dbReference type="PROSITE" id="PS50893"/>
    </source>
</evidence>
<evidence type="ECO:0000256" key="2">
    <source>
        <dbReference type="ARBA" id="ARBA00022741"/>
    </source>
</evidence>
<proteinExistence type="predicted"/>
<comment type="caution">
    <text evidence="5">The sequence shown here is derived from an EMBL/GenBank/DDBJ whole genome shotgun (WGS) entry which is preliminary data.</text>
</comment>
<dbReference type="SMART" id="SM00382">
    <property type="entry name" value="AAA"/>
    <property type="match status" value="1"/>
</dbReference>
<dbReference type="Proteomes" id="UP001484239">
    <property type="component" value="Unassembled WGS sequence"/>
</dbReference>
<evidence type="ECO:0000313" key="5">
    <source>
        <dbReference type="EMBL" id="MEK9500375.1"/>
    </source>
</evidence>
<dbReference type="EMBL" id="JBBHLI010000002">
    <property type="protein sequence ID" value="MEK9500375.1"/>
    <property type="molecule type" value="Genomic_DNA"/>
</dbReference>
<protein>
    <submittedName>
        <fullName evidence="5">ATP-binding cassette domain-containing protein</fullName>
    </submittedName>
</protein>
<dbReference type="InterPro" id="IPR027417">
    <property type="entry name" value="P-loop_NTPase"/>
</dbReference>
<dbReference type="InterPro" id="IPR003593">
    <property type="entry name" value="AAA+_ATPase"/>
</dbReference>
<dbReference type="PROSITE" id="PS50893">
    <property type="entry name" value="ABC_TRANSPORTER_2"/>
    <property type="match status" value="1"/>
</dbReference>
<keyword evidence="1" id="KW-0813">Transport</keyword>
<dbReference type="InterPro" id="IPR017871">
    <property type="entry name" value="ABC_transporter-like_CS"/>
</dbReference>
<dbReference type="Gene3D" id="3.40.50.300">
    <property type="entry name" value="P-loop containing nucleotide triphosphate hydrolases"/>
    <property type="match status" value="1"/>
</dbReference>